<dbReference type="InterPro" id="IPR020846">
    <property type="entry name" value="MFS_dom"/>
</dbReference>
<evidence type="ECO:0000256" key="4">
    <source>
        <dbReference type="SAM" id="Phobius"/>
    </source>
</evidence>
<keyword evidence="1 4" id="KW-0812">Transmembrane</keyword>
<feature type="transmembrane region" description="Helical" evidence="4">
    <location>
        <begin position="351"/>
        <end position="371"/>
    </location>
</feature>
<feature type="transmembrane region" description="Helical" evidence="4">
    <location>
        <begin position="218"/>
        <end position="237"/>
    </location>
</feature>
<dbReference type="PANTHER" id="PTHR23528">
    <property type="match status" value="1"/>
</dbReference>
<dbReference type="AlphaFoldDB" id="A0A1C7D7A0"/>
<feature type="transmembrane region" description="Helical" evidence="4">
    <location>
        <begin position="168"/>
        <end position="186"/>
    </location>
</feature>
<evidence type="ECO:0000256" key="3">
    <source>
        <dbReference type="ARBA" id="ARBA00023136"/>
    </source>
</evidence>
<organism evidence="6 7">
    <name type="scientific">Paraurantiacibacter namhicola</name>
    <dbReference type="NCBI Taxonomy" id="645517"/>
    <lineage>
        <taxon>Bacteria</taxon>
        <taxon>Pseudomonadati</taxon>
        <taxon>Pseudomonadota</taxon>
        <taxon>Alphaproteobacteria</taxon>
        <taxon>Sphingomonadales</taxon>
        <taxon>Erythrobacteraceae</taxon>
        <taxon>Paraurantiacibacter</taxon>
    </lineage>
</organism>
<dbReference type="GO" id="GO:0022857">
    <property type="term" value="F:transmembrane transporter activity"/>
    <property type="evidence" value="ECO:0007669"/>
    <property type="project" value="InterPro"/>
</dbReference>
<evidence type="ECO:0000256" key="1">
    <source>
        <dbReference type="ARBA" id="ARBA00022692"/>
    </source>
</evidence>
<dbReference type="EMBL" id="CP016545">
    <property type="protein sequence ID" value="ANU07349.1"/>
    <property type="molecule type" value="Genomic_DNA"/>
</dbReference>
<dbReference type="OrthoDB" id="7428510at2"/>
<protein>
    <submittedName>
        <fullName evidence="6">Major Facilitator Superfamily protein</fullName>
    </submittedName>
</protein>
<dbReference type="PROSITE" id="PS50850">
    <property type="entry name" value="MFS"/>
    <property type="match status" value="1"/>
</dbReference>
<name>A0A1C7D7A0_9SPHN</name>
<proteinExistence type="predicted"/>
<feature type="transmembrane region" description="Helical" evidence="4">
    <location>
        <begin position="106"/>
        <end position="128"/>
    </location>
</feature>
<dbReference type="InterPro" id="IPR036259">
    <property type="entry name" value="MFS_trans_sf"/>
</dbReference>
<dbReference type="STRING" id="645517.A6F65_01040"/>
<keyword evidence="7" id="KW-1185">Reference proteome</keyword>
<feature type="transmembrane region" description="Helical" evidence="4">
    <location>
        <begin position="383"/>
        <end position="401"/>
    </location>
</feature>
<dbReference type="KEGG" id="anh:A6F65_01040"/>
<evidence type="ECO:0000313" key="6">
    <source>
        <dbReference type="EMBL" id="ANU07349.1"/>
    </source>
</evidence>
<keyword evidence="2 4" id="KW-1133">Transmembrane helix</keyword>
<sequence>MSGPAGGWGEARYALASLGAHLGFMPLLVLLLPRRVEALSAQPEIDLSILLVIGGLTASGAHIAAGAWSDRWLARRGTRRGLIAIGTAALAATYLLFAAAETLLLLGAALVTFQLALNVMFAPLGALLADHVPDTRKGRVAGMLNAALPFSYGGVSVLGWLFPRDAAGAFLLLAIAVPLLMLPLLLRWPFAGLVSRAEGDVAIADITRWHRRDFMLAWWARLFVQAGAALVTGYIFLYLTALQGRLGTPPGGTATDFLAGISLAALCCSFVAAIGGGWLSDRLGRRKAPLCIFALALAACLLAMGQGGGWLVLAVAYPLFGGFLAAFLAIDAALVGQLLTGHPSRGTLLGVMNLTNTLPGVMIPAFALVLLDGSSIAAAFDTLLLGVAIAAALAGILVLAIRSQR</sequence>
<feature type="transmembrane region" description="Helical" evidence="4">
    <location>
        <begin position="47"/>
        <end position="69"/>
    </location>
</feature>
<evidence type="ECO:0000256" key="2">
    <source>
        <dbReference type="ARBA" id="ARBA00022989"/>
    </source>
</evidence>
<evidence type="ECO:0000313" key="7">
    <source>
        <dbReference type="Proteomes" id="UP000092698"/>
    </source>
</evidence>
<feature type="transmembrane region" description="Helical" evidence="4">
    <location>
        <begin position="140"/>
        <end position="162"/>
    </location>
</feature>
<reference evidence="6 7" key="1">
    <citation type="submission" date="2016-07" db="EMBL/GenBank/DDBJ databases">
        <title>Complete genome sequence of Altererythrobacter namhicola JCM 16345T, containing esterase-encoding genes.</title>
        <authorList>
            <person name="Cheng H."/>
            <person name="Wu Y.-H."/>
            <person name="Jian S.-L."/>
            <person name="Huo Y.-Y."/>
            <person name="Wang C.-S."/>
            <person name="Xu X.-W."/>
        </authorList>
    </citation>
    <scope>NUCLEOTIDE SEQUENCE [LARGE SCALE GENOMIC DNA]</scope>
    <source>
        <strain evidence="6 7">JCM 16345</strain>
    </source>
</reference>
<gene>
    <name evidence="6" type="ORF">A6F65_01040</name>
</gene>
<dbReference type="PANTHER" id="PTHR23528:SF1">
    <property type="entry name" value="MAJOR FACILITATOR SUPERFAMILY (MFS) PROFILE DOMAIN-CONTAINING PROTEIN"/>
    <property type="match status" value="1"/>
</dbReference>
<feature type="transmembrane region" description="Helical" evidence="4">
    <location>
        <begin position="291"/>
        <end position="313"/>
    </location>
</feature>
<dbReference type="RefSeq" id="WP_083989244.1">
    <property type="nucleotide sequence ID" value="NZ_CP016545.1"/>
</dbReference>
<keyword evidence="3 4" id="KW-0472">Membrane</keyword>
<accession>A0A1C7D7A0</accession>
<dbReference type="Gene3D" id="1.20.1250.20">
    <property type="entry name" value="MFS general substrate transporter like domains"/>
    <property type="match status" value="2"/>
</dbReference>
<feature type="transmembrane region" description="Helical" evidence="4">
    <location>
        <begin position="12"/>
        <end position="32"/>
    </location>
</feature>
<dbReference type="Pfam" id="PF07690">
    <property type="entry name" value="MFS_1"/>
    <property type="match status" value="1"/>
</dbReference>
<dbReference type="InterPro" id="IPR011701">
    <property type="entry name" value="MFS"/>
</dbReference>
<dbReference type="Proteomes" id="UP000092698">
    <property type="component" value="Chromosome"/>
</dbReference>
<evidence type="ECO:0000259" key="5">
    <source>
        <dbReference type="PROSITE" id="PS50850"/>
    </source>
</evidence>
<feature type="transmembrane region" description="Helical" evidence="4">
    <location>
        <begin position="81"/>
        <end position="100"/>
    </location>
</feature>
<dbReference type="SUPFAM" id="SSF103473">
    <property type="entry name" value="MFS general substrate transporter"/>
    <property type="match status" value="1"/>
</dbReference>
<feature type="transmembrane region" description="Helical" evidence="4">
    <location>
        <begin position="257"/>
        <end position="279"/>
    </location>
</feature>
<feature type="transmembrane region" description="Helical" evidence="4">
    <location>
        <begin position="319"/>
        <end position="339"/>
    </location>
</feature>
<feature type="domain" description="Major facilitator superfamily (MFS) profile" evidence="5">
    <location>
        <begin position="1"/>
        <end position="405"/>
    </location>
</feature>